<sequence length="443" mass="48425">MSLTSVKISEEVWLTCATHAFSTETEEIMGLLLGDIQHSKNGSVTALIWGASPQTRSDRRKDRVETNPEQLAAASALADRMTVATGRTTRVIGWYHSHPHITVLPSHVDVRTQAMYQLLDSGFIGLIFSCYNEDANKVGRIQVIAFQSSDGKQNNMSRPIPLSPVNKSSIIHIDASPSSSENVSTRYGYFKEDSPEKDTGDSRSTGASKVGGRSSELGNFFANADASYLGGVKDGENYNLNNSDTTIVDDPMDMSESMQEAMHRSNLDMSGAEYVRKEIPLYVMPSMSLINLDTPLSSYTDLQHVLFEEERTAYNQAILQNTRDGKAHPLAFIHHTSTYQASLCKLIEYCLSPAINALQDRLRENEIRLAVLNEEAKSLQVEASTSRGSEASLGSPRQAASPRQVASPMHRGSSSPGQRNSQGSSESLGSKRVASPGSRSRRG</sequence>
<protein>
    <submittedName>
        <fullName evidence="1">Uncharacterized protein</fullName>
    </submittedName>
</protein>
<name>A0ACB0KYE4_TRIPR</name>
<organism evidence="1 2">
    <name type="scientific">Trifolium pratense</name>
    <name type="common">Red clover</name>
    <dbReference type="NCBI Taxonomy" id="57577"/>
    <lineage>
        <taxon>Eukaryota</taxon>
        <taxon>Viridiplantae</taxon>
        <taxon>Streptophyta</taxon>
        <taxon>Embryophyta</taxon>
        <taxon>Tracheophyta</taxon>
        <taxon>Spermatophyta</taxon>
        <taxon>Magnoliopsida</taxon>
        <taxon>eudicotyledons</taxon>
        <taxon>Gunneridae</taxon>
        <taxon>Pentapetalae</taxon>
        <taxon>rosids</taxon>
        <taxon>fabids</taxon>
        <taxon>Fabales</taxon>
        <taxon>Fabaceae</taxon>
        <taxon>Papilionoideae</taxon>
        <taxon>50 kb inversion clade</taxon>
        <taxon>NPAAA clade</taxon>
        <taxon>Hologalegina</taxon>
        <taxon>IRL clade</taxon>
        <taxon>Trifolieae</taxon>
        <taxon>Trifolium</taxon>
    </lineage>
</organism>
<evidence type="ECO:0000313" key="1">
    <source>
        <dbReference type="EMBL" id="CAJ2661321.1"/>
    </source>
</evidence>
<keyword evidence="2" id="KW-1185">Reference proteome</keyword>
<dbReference type="Proteomes" id="UP001177021">
    <property type="component" value="Unassembled WGS sequence"/>
</dbReference>
<proteinExistence type="predicted"/>
<evidence type="ECO:0000313" key="2">
    <source>
        <dbReference type="Proteomes" id="UP001177021"/>
    </source>
</evidence>
<reference evidence="1" key="1">
    <citation type="submission" date="2023-10" db="EMBL/GenBank/DDBJ databases">
        <authorList>
            <person name="Rodriguez Cubillos JULIANA M."/>
            <person name="De Vega J."/>
        </authorList>
    </citation>
    <scope>NUCLEOTIDE SEQUENCE</scope>
</reference>
<accession>A0ACB0KYE4</accession>
<dbReference type="EMBL" id="CASHSV030000311">
    <property type="protein sequence ID" value="CAJ2661321.1"/>
    <property type="molecule type" value="Genomic_DNA"/>
</dbReference>
<gene>
    <name evidence="1" type="ORF">MILVUS5_LOCUS27053</name>
</gene>
<comment type="caution">
    <text evidence="1">The sequence shown here is derived from an EMBL/GenBank/DDBJ whole genome shotgun (WGS) entry which is preliminary data.</text>
</comment>